<comment type="caution">
    <text evidence="1">The sequence shown here is derived from an EMBL/GenBank/DDBJ whole genome shotgun (WGS) entry which is preliminary data.</text>
</comment>
<proteinExistence type="predicted"/>
<keyword evidence="2" id="KW-1185">Reference proteome</keyword>
<dbReference type="RefSeq" id="WP_169657315.1">
    <property type="nucleotide sequence ID" value="NZ_JABANE010000033.1"/>
</dbReference>
<name>A0A7X9X9T4_9BACT</name>
<evidence type="ECO:0000313" key="1">
    <source>
        <dbReference type="EMBL" id="NME69028.1"/>
    </source>
</evidence>
<protein>
    <submittedName>
        <fullName evidence="1">Uncharacterized protein</fullName>
    </submittedName>
</protein>
<accession>A0A7X9X9T4</accession>
<dbReference type="Proteomes" id="UP000576082">
    <property type="component" value="Unassembled WGS sequence"/>
</dbReference>
<evidence type="ECO:0000313" key="2">
    <source>
        <dbReference type="Proteomes" id="UP000576082"/>
    </source>
</evidence>
<reference evidence="1 2" key="1">
    <citation type="submission" date="2020-04" db="EMBL/GenBank/DDBJ databases">
        <title>Flammeovirga sp. SR4, a novel species isolated from seawater.</title>
        <authorList>
            <person name="Wang X."/>
        </authorList>
    </citation>
    <scope>NUCLEOTIDE SEQUENCE [LARGE SCALE GENOMIC DNA]</scope>
    <source>
        <strain evidence="1 2">ATCC 23126</strain>
    </source>
</reference>
<dbReference type="EMBL" id="JABANE010000033">
    <property type="protein sequence ID" value="NME69028.1"/>
    <property type="molecule type" value="Genomic_DNA"/>
</dbReference>
<gene>
    <name evidence="1" type="ORF">HHU12_13725</name>
</gene>
<sequence length="94" mass="10992">MENSIVNEWGASCGKIDRKSKKVDLKEYLNQRKVEKFFRYKLHFSLFSKLQTMIFNANKEQLVEAVNLISLNQPKKAIAVFSPYLADKYETSQI</sequence>
<organism evidence="1 2">
    <name type="scientific">Flammeovirga aprica JL-4</name>
    <dbReference type="NCBI Taxonomy" id="694437"/>
    <lineage>
        <taxon>Bacteria</taxon>
        <taxon>Pseudomonadati</taxon>
        <taxon>Bacteroidota</taxon>
        <taxon>Cytophagia</taxon>
        <taxon>Cytophagales</taxon>
        <taxon>Flammeovirgaceae</taxon>
        <taxon>Flammeovirga</taxon>
    </lineage>
</organism>
<dbReference type="AlphaFoldDB" id="A0A7X9X9T4"/>